<dbReference type="EMBL" id="JAQLYE010000050">
    <property type="protein sequence ID" value="MDB8019364.1"/>
    <property type="molecule type" value="Genomic_DNA"/>
</dbReference>
<dbReference type="AlphaFoldDB" id="A0A3E5AJY7"/>
<reference evidence="3" key="6">
    <citation type="submission" date="2021-10" db="EMBL/GenBank/DDBJ databases">
        <title>Collection of gut derived symbiotic bacterial strains cultured from healthy donors.</title>
        <authorList>
            <person name="Lin H."/>
            <person name="Littmann E."/>
            <person name="Claire K."/>
            <person name="Pamer E."/>
        </authorList>
    </citation>
    <scope>NUCLEOTIDE SEQUENCE</scope>
    <source>
        <strain evidence="3">MSK.22.92</strain>
    </source>
</reference>
<protein>
    <submittedName>
        <fullName evidence="6">Aspartate dehydrogenase</fullName>
    </submittedName>
</protein>
<dbReference type="Proteomes" id="UP001212823">
    <property type="component" value="Unassembled WGS sequence"/>
</dbReference>
<reference evidence="4" key="8">
    <citation type="submission" date="2023-01" db="EMBL/GenBank/DDBJ databases">
        <title>Human gut microbiome strain richness.</title>
        <authorList>
            <person name="Chen-Liaw A."/>
        </authorList>
    </citation>
    <scope>NUCLEOTIDE SEQUENCE</scope>
    <source>
        <strain evidence="4">1001283st1_D2_1001283B150209_150212</strain>
    </source>
</reference>
<evidence type="ECO:0000313" key="8">
    <source>
        <dbReference type="Proteomes" id="UP000260970"/>
    </source>
</evidence>
<dbReference type="Proteomes" id="UP001197684">
    <property type="component" value="Unassembled WGS sequence"/>
</dbReference>
<dbReference type="EMBL" id="JAJCJK010000034">
    <property type="protein sequence ID" value="MCB6939609.1"/>
    <property type="molecule type" value="Genomic_DNA"/>
</dbReference>
<reference evidence="7 9" key="3">
    <citation type="submission" date="2019-09" db="EMBL/GenBank/DDBJ databases">
        <title>Strain-level analysis of Eubacterium rectale using genomes from metagenomes.</title>
        <authorList>
            <person name="Karcher N."/>
            <person name="Segata N."/>
        </authorList>
    </citation>
    <scope>NUCLEOTIDE SEQUENCE [LARGE SCALE GENOMIC DNA]</scope>
    <source>
        <strain evidence="7 9">L2-21</strain>
    </source>
</reference>
<dbReference type="Proteomes" id="UP000260970">
    <property type="component" value="Unassembled WGS sequence"/>
</dbReference>
<dbReference type="Proteomes" id="UP001193756">
    <property type="component" value="Unassembled WGS sequence"/>
</dbReference>
<evidence type="ECO:0000313" key="9">
    <source>
        <dbReference type="Proteomes" id="UP000324325"/>
    </source>
</evidence>
<comment type="caution">
    <text evidence="6">The sequence shown here is derived from an EMBL/GenBank/DDBJ whole genome shotgun (WGS) entry which is preliminary data.</text>
</comment>
<accession>A0A3E5AJY7</accession>
<organism evidence="6 8">
    <name type="scientific">Agathobacter rectalis</name>
    <dbReference type="NCBI Taxonomy" id="39491"/>
    <lineage>
        <taxon>Bacteria</taxon>
        <taxon>Bacillati</taxon>
        <taxon>Bacillota</taxon>
        <taxon>Clostridia</taxon>
        <taxon>Lachnospirales</taxon>
        <taxon>Lachnospiraceae</taxon>
        <taxon>Agathobacter</taxon>
    </lineage>
</organism>
<proteinExistence type="predicted"/>
<reference evidence="1" key="7">
    <citation type="submission" date="2021-10" db="EMBL/GenBank/DDBJ databases">
        <title>Collection of gut derived symbiotic bacterial strains cultured from healthy donors.</title>
        <authorList>
            <person name="Lin H."/>
            <person name="Littmann E."/>
            <person name="Kohout C."/>
            <person name="Pamer E.G."/>
        </authorList>
    </citation>
    <scope>NUCLEOTIDE SEQUENCE</scope>
    <source>
        <strain evidence="2">DFI.7.28A</strain>
        <strain evidence="1">DFI.9.42</strain>
    </source>
</reference>
<dbReference type="Proteomes" id="UP001197741">
    <property type="component" value="Unassembled WGS sequence"/>
</dbReference>
<dbReference type="EMBL" id="VSTG01000024">
    <property type="protein sequence ID" value="TYL56161.1"/>
    <property type="molecule type" value="Genomic_DNA"/>
</dbReference>
<dbReference type="RefSeq" id="WP_117690950.1">
    <property type="nucleotide sequence ID" value="NZ_JAAIMP010000030.1"/>
</dbReference>
<name>A0A3E5AJY7_9FIRM</name>
<evidence type="ECO:0000313" key="2">
    <source>
        <dbReference type="EMBL" id="MCB6961601.1"/>
    </source>
</evidence>
<evidence type="ECO:0000313" key="1">
    <source>
        <dbReference type="EMBL" id="MCB6939609.1"/>
    </source>
</evidence>
<sequence>MRLFKKKTVTKVYDKENKKPVIKASICNGEQVAGFKNIHTGKIEEVMLIKNQADLDAFKKMYGIDGEIEKEY</sequence>
<evidence type="ECO:0000313" key="6">
    <source>
        <dbReference type="EMBL" id="RGN20246.1"/>
    </source>
</evidence>
<reference evidence="5" key="4">
    <citation type="journal article" date="2020" name="Cell Host Microbe">
        <title>Functional and Genomic Variation between Human-Derived Isolates of Lachnospiraceae Reveals Inter- and Intra-Species Diversity.</title>
        <authorList>
            <person name="Sorbara M.T."/>
            <person name="Littmann E.R."/>
            <person name="Fontana E."/>
            <person name="Moody T.U."/>
            <person name="Kohout C.E."/>
            <person name="Gjonbalaj M."/>
            <person name="Eaton V."/>
            <person name="Seok R."/>
            <person name="Leiner I.M."/>
            <person name="Pamer E.G."/>
        </authorList>
    </citation>
    <scope>NUCLEOTIDE SEQUENCE</scope>
    <source>
        <strain evidence="5">MSK.16.45</strain>
    </source>
</reference>
<evidence type="ECO:0000313" key="5">
    <source>
        <dbReference type="EMBL" id="NSC78231.1"/>
    </source>
</evidence>
<reference evidence="6 8" key="1">
    <citation type="submission" date="2018-08" db="EMBL/GenBank/DDBJ databases">
        <title>A genome reference for cultivated species of the human gut microbiota.</title>
        <authorList>
            <person name="Zou Y."/>
            <person name="Xue W."/>
            <person name="Luo G."/>
        </authorList>
    </citation>
    <scope>NUCLEOTIDE SEQUENCE [LARGE SCALE GENOMIC DNA]</scope>
    <source>
        <strain evidence="6 8">OM05-6AA</strain>
    </source>
</reference>
<dbReference type="EMBL" id="JAJFBX010000042">
    <property type="protein sequence ID" value="MCC2748569.1"/>
    <property type="molecule type" value="Genomic_DNA"/>
</dbReference>
<evidence type="ECO:0000313" key="3">
    <source>
        <dbReference type="EMBL" id="MCC2748569.1"/>
    </source>
</evidence>
<dbReference type="Proteomes" id="UP000324325">
    <property type="component" value="Unassembled WGS sequence"/>
</dbReference>
<reference evidence="7 9" key="2">
    <citation type="submission" date="2019-08" db="EMBL/GenBank/DDBJ databases">
        <authorList>
            <person name="Duncan S."/>
            <person name="Walker A."/>
        </authorList>
    </citation>
    <scope>NUCLEOTIDE SEQUENCE [LARGE SCALE GENOMIC DNA]</scope>
    <source>
        <strain evidence="7 9">L2-21</strain>
    </source>
</reference>
<gene>
    <name evidence="6" type="ORF">DXB72_14590</name>
    <name evidence="7" type="ORF">FYL37_13900</name>
    <name evidence="5" type="ORF">G4312_13365</name>
    <name evidence="1" type="ORF">LIZ56_14555</name>
    <name evidence="2" type="ORF">LIZ82_11995</name>
    <name evidence="3" type="ORF">LK487_16350</name>
    <name evidence="4" type="ORF">PNE45_15255</name>
</gene>
<reference evidence="5" key="5">
    <citation type="submission" date="2020-02" db="EMBL/GenBank/DDBJ databases">
        <authorList>
            <person name="Littmann E."/>
            <person name="Sorbara M."/>
        </authorList>
    </citation>
    <scope>NUCLEOTIDE SEQUENCE</scope>
    <source>
        <strain evidence="5">MSK.16.45</strain>
    </source>
</reference>
<dbReference type="Proteomes" id="UP001197847">
    <property type="component" value="Unassembled WGS sequence"/>
</dbReference>
<dbReference type="EMBL" id="QSUG01000020">
    <property type="protein sequence ID" value="RGN20246.1"/>
    <property type="molecule type" value="Genomic_DNA"/>
</dbReference>
<dbReference type="EMBL" id="JAJCJQ010000021">
    <property type="protein sequence ID" value="MCB6961601.1"/>
    <property type="molecule type" value="Genomic_DNA"/>
</dbReference>
<evidence type="ECO:0000313" key="4">
    <source>
        <dbReference type="EMBL" id="MDB8019364.1"/>
    </source>
</evidence>
<dbReference type="EMBL" id="JAAIMP010000030">
    <property type="protein sequence ID" value="NSC78231.1"/>
    <property type="molecule type" value="Genomic_DNA"/>
</dbReference>
<evidence type="ECO:0000313" key="7">
    <source>
        <dbReference type="EMBL" id="TYL56161.1"/>
    </source>
</evidence>